<feature type="compositionally biased region" description="Low complexity" evidence="1">
    <location>
        <begin position="90"/>
        <end position="106"/>
    </location>
</feature>
<name>A0A0C3EKQ7_PILCF</name>
<protein>
    <submittedName>
        <fullName evidence="2">Uncharacterized protein</fullName>
    </submittedName>
</protein>
<dbReference type="Proteomes" id="UP000054166">
    <property type="component" value="Unassembled WGS sequence"/>
</dbReference>
<feature type="region of interest" description="Disordered" evidence="1">
    <location>
        <begin position="216"/>
        <end position="271"/>
    </location>
</feature>
<feature type="compositionally biased region" description="Polar residues" evidence="1">
    <location>
        <begin position="391"/>
        <end position="413"/>
    </location>
</feature>
<proteinExistence type="predicted"/>
<dbReference type="EMBL" id="KN833091">
    <property type="protein sequence ID" value="KIM73170.1"/>
    <property type="molecule type" value="Genomic_DNA"/>
</dbReference>
<feature type="region of interest" description="Disordered" evidence="1">
    <location>
        <begin position="172"/>
        <end position="202"/>
    </location>
</feature>
<organism evidence="2 3">
    <name type="scientific">Piloderma croceum (strain F 1598)</name>
    <dbReference type="NCBI Taxonomy" id="765440"/>
    <lineage>
        <taxon>Eukaryota</taxon>
        <taxon>Fungi</taxon>
        <taxon>Dikarya</taxon>
        <taxon>Basidiomycota</taxon>
        <taxon>Agaricomycotina</taxon>
        <taxon>Agaricomycetes</taxon>
        <taxon>Agaricomycetidae</taxon>
        <taxon>Atheliales</taxon>
        <taxon>Atheliaceae</taxon>
        <taxon>Piloderma</taxon>
    </lineage>
</organism>
<accession>A0A0C3EKQ7</accession>
<feature type="compositionally biased region" description="Basic residues" evidence="1">
    <location>
        <begin position="178"/>
        <end position="187"/>
    </location>
</feature>
<dbReference type="STRING" id="765440.A0A0C3EKQ7"/>
<evidence type="ECO:0000313" key="3">
    <source>
        <dbReference type="Proteomes" id="UP000054166"/>
    </source>
</evidence>
<dbReference type="AlphaFoldDB" id="A0A0C3EKQ7"/>
<dbReference type="HOGENOM" id="CLU_535401_0_0_1"/>
<feature type="compositionally biased region" description="Polar residues" evidence="1">
    <location>
        <begin position="247"/>
        <end position="256"/>
    </location>
</feature>
<dbReference type="InParanoid" id="A0A0C3EKQ7"/>
<dbReference type="OrthoDB" id="194358at2759"/>
<gene>
    <name evidence="2" type="ORF">PILCRDRAFT_15479</name>
</gene>
<feature type="region of interest" description="Disordered" evidence="1">
    <location>
        <begin position="391"/>
        <end position="428"/>
    </location>
</feature>
<feature type="compositionally biased region" description="Polar residues" evidence="1">
    <location>
        <begin position="119"/>
        <end position="138"/>
    </location>
</feature>
<evidence type="ECO:0000313" key="2">
    <source>
        <dbReference type="EMBL" id="KIM73170.1"/>
    </source>
</evidence>
<reference evidence="2 3" key="1">
    <citation type="submission" date="2014-04" db="EMBL/GenBank/DDBJ databases">
        <authorList>
            <consortium name="DOE Joint Genome Institute"/>
            <person name="Kuo A."/>
            <person name="Tarkka M."/>
            <person name="Buscot F."/>
            <person name="Kohler A."/>
            <person name="Nagy L.G."/>
            <person name="Floudas D."/>
            <person name="Copeland A."/>
            <person name="Barry K.W."/>
            <person name="Cichocki N."/>
            <person name="Veneault-Fourrey C."/>
            <person name="LaButti K."/>
            <person name="Lindquist E.A."/>
            <person name="Lipzen A."/>
            <person name="Lundell T."/>
            <person name="Morin E."/>
            <person name="Murat C."/>
            <person name="Sun H."/>
            <person name="Tunlid A."/>
            <person name="Henrissat B."/>
            <person name="Grigoriev I.V."/>
            <person name="Hibbett D.S."/>
            <person name="Martin F."/>
            <person name="Nordberg H.P."/>
            <person name="Cantor M.N."/>
            <person name="Hua S.X."/>
        </authorList>
    </citation>
    <scope>NUCLEOTIDE SEQUENCE [LARGE SCALE GENOMIC DNA]</scope>
    <source>
        <strain evidence="2 3">F 1598</strain>
    </source>
</reference>
<feature type="region of interest" description="Disordered" evidence="1">
    <location>
        <begin position="67"/>
        <end position="153"/>
    </location>
</feature>
<feature type="compositionally biased region" description="Low complexity" evidence="1">
    <location>
        <begin position="232"/>
        <end position="242"/>
    </location>
</feature>
<keyword evidence="3" id="KW-1185">Reference proteome</keyword>
<sequence>MPSIRSRHTAPLPQLNRRLHWANTHSTRFQLPHLISTPMTGYQHEGTRYRMTTSLFLRLLARADPDQLGTEPEPFRVPNVADTTAGTSTPESPQIPSSASAPSTSPSPAPANQHRPWISDTSLGSPGSSQAKLANSQLEHSRTRSGEADEDEYGEIIEQTARVNPYWMNSTRKDFRGGRHSHLRLGRSSRPSFRTQQLPRQAKISRSALLTIVSGDSVNGMGTDGSANPQLSWSSTTANSSTGSGGMNTPATSHLTLSGPAIPSPGSIPPTRWSRVPTVIDICSISSQAQAEGLVQRARQSILNMELETDIEPLGSGHSPLSAKLAAYGESSRSPRIRDIRALGSPRTTNHSRGSANQDGQLLAIACSHSAAAIEVRAESKHDITMVETVATPQPSPFSGRSPPQHQSINPSLERSRTPDLPGEDSTSAGHVVLSRYSSAPPFESFADMQTANGKHDPETRYVSSANKLTKMGFSANHRLHPTVLNSVSPQVHEQKPRFGLESFFEGKA</sequence>
<evidence type="ECO:0000256" key="1">
    <source>
        <dbReference type="SAM" id="MobiDB-lite"/>
    </source>
</evidence>
<reference evidence="3" key="2">
    <citation type="submission" date="2015-01" db="EMBL/GenBank/DDBJ databases">
        <title>Evolutionary Origins and Diversification of the Mycorrhizal Mutualists.</title>
        <authorList>
            <consortium name="DOE Joint Genome Institute"/>
            <consortium name="Mycorrhizal Genomics Consortium"/>
            <person name="Kohler A."/>
            <person name="Kuo A."/>
            <person name="Nagy L.G."/>
            <person name="Floudas D."/>
            <person name="Copeland A."/>
            <person name="Barry K.W."/>
            <person name="Cichocki N."/>
            <person name="Veneault-Fourrey C."/>
            <person name="LaButti K."/>
            <person name="Lindquist E.A."/>
            <person name="Lipzen A."/>
            <person name="Lundell T."/>
            <person name="Morin E."/>
            <person name="Murat C."/>
            <person name="Riley R."/>
            <person name="Ohm R."/>
            <person name="Sun H."/>
            <person name="Tunlid A."/>
            <person name="Henrissat B."/>
            <person name="Grigoriev I.V."/>
            <person name="Hibbett D.S."/>
            <person name="Martin F."/>
        </authorList>
    </citation>
    <scope>NUCLEOTIDE SEQUENCE [LARGE SCALE GENOMIC DNA]</scope>
    <source>
        <strain evidence="3">F 1598</strain>
    </source>
</reference>